<comment type="similarity">
    <text evidence="2">Belongs to the V-ATPase 116 kDa subunit family.</text>
</comment>
<dbReference type="eggNOG" id="COG1269">
    <property type="taxonomic scope" value="Bacteria"/>
</dbReference>
<keyword evidence="4 9" id="KW-0812">Transmembrane</keyword>
<dbReference type="STRING" id="525919.Apre_1691"/>
<dbReference type="RefSeq" id="WP_015778607.1">
    <property type="nucleotide sequence ID" value="NC_013171.1"/>
</dbReference>
<accession>C7REU8</accession>
<dbReference type="OrthoDB" id="9803814at2"/>
<evidence type="ECO:0000256" key="3">
    <source>
        <dbReference type="ARBA" id="ARBA00022448"/>
    </source>
</evidence>
<keyword evidence="8" id="KW-0175">Coiled coil</keyword>
<dbReference type="EMBL" id="CP001708">
    <property type="protein sequence ID" value="ACV29711.1"/>
    <property type="molecule type" value="Genomic_DNA"/>
</dbReference>
<dbReference type="HOGENOM" id="CLU_025558_1_0_9"/>
<dbReference type="GO" id="GO:0051117">
    <property type="term" value="F:ATPase binding"/>
    <property type="evidence" value="ECO:0007669"/>
    <property type="project" value="TreeGrafter"/>
</dbReference>
<evidence type="ECO:0000256" key="6">
    <source>
        <dbReference type="ARBA" id="ARBA00023065"/>
    </source>
</evidence>
<dbReference type="GO" id="GO:0033179">
    <property type="term" value="C:proton-transporting V-type ATPase, V0 domain"/>
    <property type="evidence" value="ECO:0007669"/>
    <property type="project" value="InterPro"/>
</dbReference>
<reference evidence="10 11" key="1">
    <citation type="journal article" date="2009" name="Stand. Genomic Sci.">
        <title>Complete genome sequence of Anaerococcus prevotii type strain (PC1).</title>
        <authorList>
            <person name="Labutti K."/>
            <person name="Pukall R."/>
            <person name="Steenblock K."/>
            <person name="Glavina Del Rio T."/>
            <person name="Tice H."/>
            <person name="Copeland A."/>
            <person name="Cheng J.F."/>
            <person name="Lucas S."/>
            <person name="Chen F."/>
            <person name="Nolan M."/>
            <person name="Bruce D."/>
            <person name="Goodwin L."/>
            <person name="Pitluck S."/>
            <person name="Ivanova N."/>
            <person name="Mavromatis K."/>
            <person name="Ovchinnikova G."/>
            <person name="Pati A."/>
            <person name="Chen A."/>
            <person name="Palaniappan K."/>
            <person name="Land M."/>
            <person name="Hauser L."/>
            <person name="Chang Y.J."/>
            <person name="Jeffries C.D."/>
            <person name="Chain P."/>
            <person name="Saunders E."/>
            <person name="Brettin T."/>
            <person name="Detter J.C."/>
            <person name="Han C."/>
            <person name="Goker M."/>
            <person name="Bristow J."/>
            <person name="Eisen J.A."/>
            <person name="Markowitz V."/>
            <person name="Hugenholtz P."/>
            <person name="Kyrpides N.C."/>
            <person name="Klenk H.P."/>
            <person name="Lapidus A."/>
        </authorList>
    </citation>
    <scope>NUCLEOTIDE SEQUENCE [LARGE SCALE GENOMIC DNA]</scope>
    <source>
        <strain evidence="11">ATCC 9321 / DSM 20548 / JCM 6508 / NCTC 11806 / PC1</strain>
    </source>
</reference>
<dbReference type="GO" id="GO:0016787">
    <property type="term" value="F:hydrolase activity"/>
    <property type="evidence" value="ECO:0007669"/>
    <property type="project" value="UniProtKB-KW"/>
</dbReference>
<sequence length="646" mass="73093">MAIVKMNKFNLLAFKSERDDLLNILQAFNYVHFNDLEEDEQRSYLSEVRNTDQLQKIDSSINRADYVINLLENYMKDRDIKPDTSFTELSLEDVKKKGANFDFDLIYGKIKDLVGQREMALGQRNELTNKIEALKPWKDIDVDIQELYDSKRVFVETGTISDQFYDALEKAIVERNLEKSLVYKVSELDKTNYIVALSSIEEKEDLVELLREFGYSRVKINSTSKIGEEIYDLSGKLEDKEQLIKNLENEILDFKKYLKDLYIYKAYVLNLRRKEESSEFFLETGLMNVIEGYVPVEATERFKKDIKNVLGDAYILDIEEADKEDSCVPIILKNNKLVDPYEEVVKTYSLPKYNEVDPSGLVAIFYTIFTGFMIGDLGYGALATIAILLALKLKKFPTSTEKNLRLFLRISLSACVFGAIFGSVFGGIIDVPFGLIDPATDINELIVMSLVIGAVSLFVALAVKAYMYIRDGKPMDAMYDVGFMYMVVGGAVALALTKNPIAKWVMIIGILGIFLFSGREAKSIGGRIGSGFYEVYGLTSWIGDFVSFLRLMALVLSGSFVAYSVNLIVDLVAGNGSIGGIIAGIIIFVVFQLFNMFLSYLSAYVHGLRLIYVEMFNKFYEGGGVKFREMIEDTKFVKILRGGDNE</sequence>
<dbReference type="Proteomes" id="UP000002294">
    <property type="component" value="Chromosome"/>
</dbReference>
<dbReference type="Pfam" id="PF01496">
    <property type="entry name" value="V_ATPase_I"/>
    <property type="match status" value="2"/>
</dbReference>
<feature type="transmembrane region" description="Helical" evidence="9">
    <location>
        <begin position="501"/>
        <end position="518"/>
    </location>
</feature>
<dbReference type="InterPro" id="IPR002490">
    <property type="entry name" value="V-ATPase_116kDa_su"/>
</dbReference>
<feature type="transmembrane region" description="Helical" evidence="9">
    <location>
        <begin position="445"/>
        <end position="465"/>
    </location>
</feature>
<dbReference type="GO" id="GO:0007035">
    <property type="term" value="P:vacuolar acidification"/>
    <property type="evidence" value="ECO:0007669"/>
    <property type="project" value="TreeGrafter"/>
</dbReference>
<keyword evidence="10" id="KW-0378">Hydrolase</keyword>
<evidence type="ECO:0000256" key="8">
    <source>
        <dbReference type="SAM" id="Coils"/>
    </source>
</evidence>
<evidence type="ECO:0000256" key="4">
    <source>
        <dbReference type="ARBA" id="ARBA00022692"/>
    </source>
</evidence>
<organism evidence="10 11">
    <name type="scientific">Anaerococcus prevotii (strain ATCC 9321 / DSM 20548 / JCM 6508 / NCTC 11806 / PC1)</name>
    <name type="common">Peptostreptococcus prevotii</name>
    <name type="synonym">Peptococcus prevotii</name>
    <dbReference type="NCBI Taxonomy" id="525919"/>
    <lineage>
        <taxon>Bacteria</taxon>
        <taxon>Bacillati</taxon>
        <taxon>Bacillota</taxon>
        <taxon>Tissierellia</taxon>
        <taxon>Tissierellales</taxon>
        <taxon>Peptoniphilaceae</taxon>
        <taxon>Anaerococcus</taxon>
    </lineage>
</organism>
<dbReference type="KEGG" id="apr:Apre_1691"/>
<protein>
    <submittedName>
        <fullName evidence="10">Sodium-transporting two-sector ATPase</fullName>
        <ecNumber evidence="10">3.6.3.15</ecNumber>
    </submittedName>
</protein>
<evidence type="ECO:0000256" key="1">
    <source>
        <dbReference type="ARBA" id="ARBA00004141"/>
    </source>
</evidence>
<keyword evidence="6" id="KW-0406">Ion transport</keyword>
<name>C7REU8_ANAPD</name>
<evidence type="ECO:0000256" key="7">
    <source>
        <dbReference type="ARBA" id="ARBA00023136"/>
    </source>
</evidence>
<evidence type="ECO:0000313" key="11">
    <source>
        <dbReference type="Proteomes" id="UP000002294"/>
    </source>
</evidence>
<keyword evidence="3" id="KW-0813">Transport</keyword>
<evidence type="ECO:0000256" key="2">
    <source>
        <dbReference type="ARBA" id="ARBA00009904"/>
    </source>
</evidence>
<dbReference type="GO" id="GO:0016471">
    <property type="term" value="C:vacuolar proton-transporting V-type ATPase complex"/>
    <property type="evidence" value="ECO:0007669"/>
    <property type="project" value="TreeGrafter"/>
</dbReference>
<evidence type="ECO:0000256" key="9">
    <source>
        <dbReference type="SAM" id="Phobius"/>
    </source>
</evidence>
<comment type="subcellular location">
    <subcellularLocation>
        <location evidence="1">Membrane</location>
        <topology evidence="1">Multi-pass membrane protein</topology>
    </subcellularLocation>
</comment>
<keyword evidence="11" id="KW-1185">Reference proteome</keyword>
<dbReference type="EC" id="3.6.3.15" evidence="10"/>
<dbReference type="PANTHER" id="PTHR11629">
    <property type="entry name" value="VACUOLAR PROTON ATPASES"/>
    <property type="match status" value="1"/>
</dbReference>
<evidence type="ECO:0000256" key="5">
    <source>
        <dbReference type="ARBA" id="ARBA00022989"/>
    </source>
</evidence>
<feature type="transmembrane region" description="Helical" evidence="9">
    <location>
        <begin position="477"/>
        <end position="495"/>
    </location>
</feature>
<feature type="transmembrane region" description="Helical" evidence="9">
    <location>
        <begin position="412"/>
        <end position="433"/>
    </location>
</feature>
<dbReference type="AlphaFoldDB" id="C7REU8"/>
<feature type="transmembrane region" description="Helical" evidence="9">
    <location>
        <begin position="363"/>
        <end position="391"/>
    </location>
</feature>
<dbReference type="GO" id="GO:0046961">
    <property type="term" value="F:proton-transporting ATPase activity, rotational mechanism"/>
    <property type="evidence" value="ECO:0007669"/>
    <property type="project" value="InterPro"/>
</dbReference>
<feature type="transmembrane region" description="Helical" evidence="9">
    <location>
        <begin position="548"/>
        <end position="569"/>
    </location>
</feature>
<keyword evidence="5 9" id="KW-1133">Transmembrane helix</keyword>
<proteinExistence type="inferred from homology"/>
<feature type="coiled-coil region" evidence="8">
    <location>
        <begin position="230"/>
        <end position="257"/>
    </location>
</feature>
<dbReference type="PANTHER" id="PTHR11629:SF63">
    <property type="entry name" value="V-TYPE PROTON ATPASE SUBUNIT A"/>
    <property type="match status" value="1"/>
</dbReference>
<feature type="transmembrane region" description="Helical" evidence="9">
    <location>
        <begin position="581"/>
        <end position="605"/>
    </location>
</feature>
<evidence type="ECO:0000313" key="10">
    <source>
        <dbReference type="EMBL" id="ACV29711.1"/>
    </source>
</evidence>
<gene>
    <name evidence="10" type="ordered locus">Apre_1691</name>
</gene>
<keyword evidence="7 9" id="KW-0472">Membrane</keyword>